<dbReference type="EMBL" id="JAUEPP010000002">
    <property type="protein sequence ID" value="KAK3350468.1"/>
    <property type="molecule type" value="Genomic_DNA"/>
</dbReference>
<dbReference type="RefSeq" id="XP_062683763.1">
    <property type="nucleotide sequence ID" value="XM_062831531.1"/>
</dbReference>
<organism evidence="1 2">
    <name type="scientific">Neurospora tetraspora</name>
    <dbReference type="NCBI Taxonomy" id="94610"/>
    <lineage>
        <taxon>Eukaryota</taxon>
        <taxon>Fungi</taxon>
        <taxon>Dikarya</taxon>
        <taxon>Ascomycota</taxon>
        <taxon>Pezizomycotina</taxon>
        <taxon>Sordariomycetes</taxon>
        <taxon>Sordariomycetidae</taxon>
        <taxon>Sordariales</taxon>
        <taxon>Sordariaceae</taxon>
        <taxon>Neurospora</taxon>
    </lineage>
</organism>
<dbReference type="GeneID" id="87868685"/>
<name>A0AAE0MTF9_9PEZI</name>
<dbReference type="AlphaFoldDB" id="A0AAE0MTF9"/>
<accession>A0AAE0MTF9</accession>
<reference evidence="1" key="1">
    <citation type="journal article" date="2023" name="Mol. Phylogenet. Evol.">
        <title>Genome-scale phylogeny and comparative genomics of the fungal order Sordariales.</title>
        <authorList>
            <person name="Hensen N."/>
            <person name="Bonometti L."/>
            <person name="Westerberg I."/>
            <person name="Brannstrom I.O."/>
            <person name="Guillou S."/>
            <person name="Cros-Aarteil S."/>
            <person name="Calhoun S."/>
            <person name="Haridas S."/>
            <person name="Kuo A."/>
            <person name="Mondo S."/>
            <person name="Pangilinan J."/>
            <person name="Riley R."/>
            <person name="LaButti K."/>
            <person name="Andreopoulos B."/>
            <person name="Lipzen A."/>
            <person name="Chen C."/>
            <person name="Yan M."/>
            <person name="Daum C."/>
            <person name="Ng V."/>
            <person name="Clum A."/>
            <person name="Steindorff A."/>
            <person name="Ohm R.A."/>
            <person name="Martin F."/>
            <person name="Silar P."/>
            <person name="Natvig D.O."/>
            <person name="Lalanne C."/>
            <person name="Gautier V."/>
            <person name="Ament-Velasquez S.L."/>
            <person name="Kruys A."/>
            <person name="Hutchinson M.I."/>
            <person name="Powell A.J."/>
            <person name="Barry K."/>
            <person name="Miller A.N."/>
            <person name="Grigoriev I.V."/>
            <person name="Debuchy R."/>
            <person name="Gladieux P."/>
            <person name="Hiltunen Thoren M."/>
            <person name="Johannesson H."/>
        </authorList>
    </citation>
    <scope>NUCLEOTIDE SEQUENCE</scope>
    <source>
        <strain evidence="1">CBS 560.94</strain>
    </source>
</reference>
<comment type="caution">
    <text evidence="1">The sequence shown here is derived from an EMBL/GenBank/DDBJ whole genome shotgun (WGS) entry which is preliminary data.</text>
</comment>
<reference evidence="1" key="2">
    <citation type="submission" date="2023-06" db="EMBL/GenBank/DDBJ databases">
        <authorList>
            <consortium name="Lawrence Berkeley National Laboratory"/>
            <person name="Haridas S."/>
            <person name="Hensen N."/>
            <person name="Bonometti L."/>
            <person name="Westerberg I."/>
            <person name="Brannstrom I.O."/>
            <person name="Guillou S."/>
            <person name="Cros-Aarteil S."/>
            <person name="Calhoun S."/>
            <person name="Kuo A."/>
            <person name="Mondo S."/>
            <person name="Pangilinan J."/>
            <person name="Riley R."/>
            <person name="Labutti K."/>
            <person name="Andreopoulos B."/>
            <person name="Lipzen A."/>
            <person name="Chen C."/>
            <person name="Yanf M."/>
            <person name="Daum C."/>
            <person name="Ng V."/>
            <person name="Clum A."/>
            <person name="Steindorff A."/>
            <person name="Ohm R."/>
            <person name="Martin F."/>
            <person name="Silar P."/>
            <person name="Natvig D."/>
            <person name="Lalanne C."/>
            <person name="Gautier V."/>
            <person name="Ament-Velasquez S.L."/>
            <person name="Kruys A."/>
            <person name="Hutchinson M.I."/>
            <person name="Powell A.J."/>
            <person name="Barry K."/>
            <person name="Miller A.N."/>
            <person name="Grigoriev I.V."/>
            <person name="Debuchy R."/>
            <person name="Gladieux P."/>
            <person name="Thoren M.H."/>
            <person name="Johannesson H."/>
        </authorList>
    </citation>
    <scope>NUCLEOTIDE SEQUENCE</scope>
    <source>
        <strain evidence="1">CBS 560.94</strain>
    </source>
</reference>
<proteinExistence type="predicted"/>
<evidence type="ECO:0000313" key="2">
    <source>
        <dbReference type="Proteomes" id="UP001278500"/>
    </source>
</evidence>
<gene>
    <name evidence="1" type="ORF">B0H65DRAFT_89036</name>
</gene>
<protein>
    <submittedName>
        <fullName evidence="1">Uncharacterized protein</fullName>
    </submittedName>
</protein>
<evidence type="ECO:0000313" key="1">
    <source>
        <dbReference type="EMBL" id="KAK3350468.1"/>
    </source>
</evidence>
<sequence>MGSSSTLPYGNTIPPWSPFDVQRTEYVVKKRHVIPKREDRVPCFPLKTNNNPRHCNERPDGKKQLLSKVYIDLSGGSVRPESLQGIELSLAHELFARLVRVYTLSKPEIAGTLYMEWVLPSTDINGMQWLLREFNLADEYRKAFIGMLQQPNKSKPVLNRVFVEKKGGWPWGYYAGHIRQKPERILGLVIQACGIEN</sequence>
<dbReference type="Proteomes" id="UP001278500">
    <property type="component" value="Unassembled WGS sequence"/>
</dbReference>
<keyword evidence="2" id="KW-1185">Reference proteome</keyword>